<protein>
    <submittedName>
        <fullName evidence="4">Neprosin family prolyl endopeptidase</fullName>
    </submittedName>
</protein>
<feature type="signal peptide" evidence="2">
    <location>
        <begin position="1"/>
        <end position="23"/>
    </location>
</feature>
<dbReference type="InterPro" id="IPR053168">
    <property type="entry name" value="Glutamic_endopeptidase"/>
</dbReference>
<keyword evidence="5" id="KW-1185">Reference proteome</keyword>
<feature type="domain" description="Neprosin PEP catalytic" evidence="3">
    <location>
        <begin position="180"/>
        <end position="449"/>
    </location>
</feature>
<reference evidence="4" key="1">
    <citation type="submission" date="2023-02" db="EMBL/GenBank/DDBJ databases">
        <title>Tahibacter soli sp. nov. isolated from soil.</title>
        <authorList>
            <person name="Baek J.H."/>
            <person name="Lee J.K."/>
            <person name="Choi D.G."/>
            <person name="Jeon C.O."/>
        </authorList>
    </citation>
    <scope>NUCLEOTIDE SEQUENCE</scope>
    <source>
        <strain evidence="4">BL</strain>
    </source>
</reference>
<evidence type="ECO:0000313" key="5">
    <source>
        <dbReference type="Proteomes" id="UP001139971"/>
    </source>
</evidence>
<evidence type="ECO:0000256" key="2">
    <source>
        <dbReference type="SAM" id="SignalP"/>
    </source>
</evidence>
<evidence type="ECO:0000256" key="1">
    <source>
        <dbReference type="SAM" id="MobiDB-lite"/>
    </source>
</evidence>
<feature type="compositionally biased region" description="Basic and acidic residues" evidence="1">
    <location>
        <begin position="98"/>
        <end position="108"/>
    </location>
</feature>
<proteinExistence type="predicted"/>
<evidence type="ECO:0000313" key="4">
    <source>
        <dbReference type="EMBL" id="MDC8012506.1"/>
    </source>
</evidence>
<keyword evidence="2" id="KW-0732">Signal</keyword>
<dbReference type="PROSITE" id="PS52045">
    <property type="entry name" value="NEPROSIN_PEP_CD"/>
    <property type="match status" value="1"/>
</dbReference>
<dbReference type="InterPro" id="IPR004314">
    <property type="entry name" value="Neprosin"/>
</dbReference>
<dbReference type="AlphaFoldDB" id="A0A9X4BH86"/>
<gene>
    <name evidence="4" type="ORF">OD750_008095</name>
</gene>
<comment type="caution">
    <text evidence="4">The sequence shown here is derived from an EMBL/GenBank/DDBJ whole genome shotgun (WGS) entry which is preliminary data.</text>
</comment>
<organism evidence="4 5">
    <name type="scientific">Tahibacter soli</name>
    <dbReference type="NCBI Taxonomy" id="2983605"/>
    <lineage>
        <taxon>Bacteria</taxon>
        <taxon>Pseudomonadati</taxon>
        <taxon>Pseudomonadota</taxon>
        <taxon>Gammaproteobacteria</taxon>
        <taxon>Lysobacterales</taxon>
        <taxon>Rhodanobacteraceae</taxon>
        <taxon>Tahibacter</taxon>
    </lineage>
</organism>
<dbReference type="Proteomes" id="UP001139971">
    <property type="component" value="Unassembled WGS sequence"/>
</dbReference>
<dbReference type="Pfam" id="PF03080">
    <property type="entry name" value="Neprosin"/>
    <property type="match status" value="1"/>
</dbReference>
<feature type="chain" id="PRO_5040721171" evidence="2">
    <location>
        <begin position="24"/>
        <end position="449"/>
    </location>
</feature>
<evidence type="ECO:0000259" key="3">
    <source>
        <dbReference type="PROSITE" id="PS52045"/>
    </source>
</evidence>
<dbReference type="EMBL" id="JAOVZO020000009">
    <property type="protein sequence ID" value="MDC8012506.1"/>
    <property type="molecule type" value="Genomic_DNA"/>
</dbReference>
<dbReference type="RefSeq" id="WP_263542013.1">
    <property type="nucleotide sequence ID" value="NZ_JAOVZO020000009.1"/>
</dbReference>
<accession>A0A9X4BH86</accession>
<dbReference type="PANTHER" id="PTHR31589:SF110">
    <property type="entry name" value="PROTEIN, PUTATIVE (DUF239)-RELATED"/>
    <property type="match status" value="1"/>
</dbReference>
<dbReference type="PANTHER" id="PTHR31589">
    <property type="entry name" value="PROTEIN, PUTATIVE (DUF239)-RELATED-RELATED"/>
    <property type="match status" value="1"/>
</dbReference>
<sequence>MIYIRPLYTAALLFALAAPASFAQTAAQDPPSKAPQTAPKELSPAEYERRKARIVEFVDKQRAKAGVVATTRTKSGQVVDWIKPESQVEGGRLAKAPGDSRPDGPKDRVDNPFLETALPAALKQTVREEGKAATELQLDASARGPVGTVPVVRFDLDSFFKEVKDLPEDPTQIFSKVPPPAPASNDRYYAVWQRFGDVFGTLGRINIWDTTGPVGNETSIAQTAVIRGSPMQAIEAGKIETAGFSPSRRPVFFTYYRTNGGASGDWVGGYNRLVDGWIQVSSTVAPGMSLVNWSSVTNGSQFSLDVEVRLWEGNWWVRAAGEWAGYYPQCVGGGAPPCGRGTLFSAAGIRDKANRLDWYGEVFDSSAPAATSTDMGSGAYANTHFGRAAYFRNLMYVWAPATAWWFDSGSISVTDAACYSADGPFYSSDPNYRNWFYYGGPGDEGAGCN</sequence>
<feature type="region of interest" description="Disordered" evidence="1">
    <location>
        <begin position="26"/>
        <end position="46"/>
    </location>
</feature>
<name>A0A9X4BH86_9GAMM</name>
<feature type="region of interest" description="Disordered" evidence="1">
    <location>
        <begin position="88"/>
        <end position="108"/>
    </location>
</feature>